<reference evidence="1" key="1">
    <citation type="submission" date="2022-12" db="EMBL/GenBank/DDBJ databases">
        <title>Paraconexibacter alkalitolerans sp. nov. and Baekduia alba sp. nov., isolated from soil and emended description of the genera Paraconexibacter (Chun et al., 2020) and Baekduia (An et al., 2020).</title>
        <authorList>
            <person name="Vieira S."/>
            <person name="Huber K.J."/>
            <person name="Geppert A."/>
            <person name="Wolf J."/>
            <person name="Neumann-Schaal M."/>
            <person name="Muesken M."/>
            <person name="Overmann J."/>
        </authorList>
    </citation>
    <scope>NUCLEOTIDE SEQUENCE</scope>
    <source>
        <strain evidence="1">AEG42_29</strain>
    </source>
</reference>
<dbReference type="KEGG" id="parq:DSM112329_02879"/>
<dbReference type="AlphaFoldDB" id="A0AAU7AWF4"/>
<accession>A0AAU7AWF4</accession>
<dbReference type="EMBL" id="CP114014">
    <property type="protein sequence ID" value="XAY06018.1"/>
    <property type="molecule type" value="Genomic_DNA"/>
</dbReference>
<protein>
    <submittedName>
        <fullName evidence="1">Uncharacterized protein</fullName>
    </submittedName>
</protein>
<organism evidence="1">
    <name type="scientific">Paraconexibacter sp. AEG42_29</name>
    <dbReference type="NCBI Taxonomy" id="2997339"/>
    <lineage>
        <taxon>Bacteria</taxon>
        <taxon>Bacillati</taxon>
        <taxon>Actinomycetota</taxon>
        <taxon>Thermoleophilia</taxon>
        <taxon>Solirubrobacterales</taxon>
        <taxon>Paraconexibacteraceae</taxon>
        <taxon>Paraconexibacter</taxon>
    </lineage>
</organism>
<name>A0AAU7AWF4_9ACTN</name>
<gene>
    <name evidence="1" type="ORF">DSM112329_02879</name>
</gene>
<proteinExistence type="predicted"/>
<evidence type="ECO:0000313" key="1">
    <source>
        <dbReference type="EMBL" id="XAY06018.1"/>
    </source>
</evidence>
<sequence length="124" mass="13778">MWLGPSEPVADGPTVAWVEIAPPDRHEHRVTVRWCRAMDAVEEPVTYDLLALPELGPDYDLEPWDPGFDSDVADGITRHQTLTAALDTLTAVDPKVPQRLVNLSVIHDEYGDWVRAGRPASNAR</sequence>